<gene>
    <name evidence="2" type="ORF">EOK75_01045</name>
</gene>
<evidence type="ECO:0000313" key="3">
    <source>
        <dbReference type="Proteomes" id="UP000298631"/>
    </source>
</evidence>
<evidence type="ECO:0000256" key="1">
    <source>
        <dbReference type="SAM" id="MobiDB-lite"/>
    </source>
</evidence>
<name>A0A4P8EIH2_9RHOB</name>
<reference evidence="2 3" key="1">
    <citation type="submission" date="2019-05" db="EMBL/GenBank/DDBJ databases">
        <title>Pseudorhodobacter turbinis sp. nov., isolated from the gut of the Korean turban shell.</title>
        <authorList>
            <person name="Jeong Y.-S."/>
            <person name="Kang W.-R."/>
            <person name="Bae J.-W."/>
        </authorList>
    </citation>
    <scope>NUCLEOTIDE SEQUENCE [LARGE SCALE GENOMIC DNA]</scope>
    <source>
        <strain evidence="2 3">S12M18</strain>
    </source>
</reference>
<protein>
    <submittedName>
        <fullName evidence="2">Uncharacterized protein</fullName>
    </submittedName>
</protein>
<accession>A0A4P8EIH2</accession>
<dbReference type="Proteomes" id="UP000298631">
    <property type="component" value="Chromosome"/>
</dbReference>
<dbReference type="EMBL" id="CP039964">
    <property type="protein sequence ID" value="QCO56455.1"/>
    <property type="molecule type" value="Genomic_DNA"/>
</dbReference>
<evidence type="ECO:0000313" key="2">
    <source>
        <dbReference type="EMBL" id="QCO56455.1"/>
    </source>
</evidence>
<dbReference type="AlphaFoldDB" id="A0A4P8EIH2"/>
<feature type="region of interest" description="Disordered" evidence="1">
    <location>
        <begin position="234"/>
        <end position="285"/>
    </location>
</feature>
<organism evidence="2 3">
    <name type="scientific">Pseudorhodobacter turbinis</name>
    <dbReference type="NCBI Taxonomy" id="2500533"/>
    <lineage>
        <taxon>Bacteria</taxon>
        <taxon>Pseudomonadati</taxon>
        <taxon>Pseudomonadota</taxon>
        <taxon>Alphaproteobacteria</taxon>
        <taxon>Rhodobacterales</taxon>
        <taxon>Paracoccaceae</taxon>
        <taxon>Pseudorhodobacter</taxon>
    </lineage>
</organism>
<dbReference type="KEGG" id="pseb:EOK75_01045"/>
<keyword evidence="3" id="KW-1185">Reference proteome</keyword>
<feature type="compositionally biased region" description="Low complexity" evidence="1">
    <location>
        <begin position="239"/>
        <end position="254"/>
    </location>
</feature>
<feature type="compositionally biased region" description="Polar residues" evidence="1">
    <location>
        <begin position="255"/>
        <end position="278"/>
    </location>
</feature>
<sequence>MTSVGYPIRKTAEESASTILRTEITRRAPARSTRSRSRRRLEPVRVAMARRAMYMISYARQAISSRTSLQAKAKIGKKNLAYNMRRFGQLRMKKGRTKMQVMLCRMTYPLKCAVYNPLLRSSPSADRLLRASGETCRSTVAKRVKNRDAPLCVGWVGHMQGKRTSEQAVRAPLLVGPQLRFATKMDNEPLLIFLKSEGAPPRWRIECHLKGGRLYEWNFLMLINSLASWLLGSPKPAVSEQTPSSTSQESQSSQNTAPSAQVETPQETEANRACNSSVVRPRGKD</sequence>
<proteinExistence type="predicted"/>